<dbReference type="Proteomes" id="UP001319861">
    <property type="component" value="Chromosome"/>
</dbReference>
<dbReference type="Pfam" id="PF01263">
    <property type="entry name" value="Aldose_epim"/>
    <property type="match status" value="1"/>
</dbReference>
<evidence type="ECO:0000313" key="3">
    <source>
        <dbReference type="Proteomes" id="UP001319861"/>
    </source>
</evidence>
<feature type="chain" id="PRO_5045710733" evidence="1">
    <location>
        <begin position="20"/>
        <end position="305"/>
    </location>
</feature>
<organism evidence="2 3">
    <name type="scientific">Sinomonas cyclohexanicum</name>
    <name type="common">Corynebacterium cyclohexanicum</name>
    <dbReference type="NCBI Taxonomy" id="322009"/>
    <lineage>
        <taxon>Bacteria</taxon>
        <taxon>Bacillati</taxon>
        <taxon>Actinomycetota</taxon>
        <taxon>Actinomycetes</taxon>
        <taxon>Micrococcales</taxon>
        <taxon>Micrococcaceae</taxon>
        <taxon>Sinomonas</taxon>
    </lineage>
</organism>
<dbReference type="InterPro" id="IPR011013">
    <property type="entry name" value="Gal_mutarotase_sf_dom"/>
</dbReference>
<dbReference type="Gene3D" id="2.70.98.10">
    <property type="match status" value="1"/>
</dbReference>
<reference evidence="2 3" key="1">
    <citation type="journal article" date="2021" name="J. Biosci. Bioeng.">
        <title>Identification and characterization of a chc gene cluster responsible for the aromatization pathway of cyclohexanecarboxylate degradation in Sinomonas cyclohexanicum ATCC 51369.</title>
        <authorList>
            <person name="Yamamoto T."/>
            <person name="Hasegawa Y."/>
            <person name="Lau P.C.K."/>
            <person name="Iwaki H."/>
        </authorList>
    </citation>
    <scope>NUCLEOTIDE SEQUENCE [LARGE SCALE GENOMIC DNA]</scope>
    <source>
        <strain evidence="2 3">ATCC 51369</strain>
    </source>
</reference>
<accession>A0ABM7PR30</accession>
<protein>
    <submittedName>
        <fullName evidence="2">Galactose mutarotase</fullName>
    </submittedName>
</protein>
<dbReference type="CDD" id="cd09022">
    <property type="entry name" value="Aldose_epim_Ec_YihR"/>
    <property type="match status" value="1"/>
</dbReference>
<gene>
    <name evidence="2" type="ORF">SCMU_04940</name>
</gene>
<dbReference type="EMBL" id="AP024525">
    <property type="protein sequence ID" value="BCT74652.1"/>
    <property type="molecule type" value="Genomic_DNA"/>
</dbReference>
<dbReference type="InterPro" id="IPR008183">
    <property type="entry name" value="Aldose_1/G6P_1-epimerase"/>
</dbReference>
<dbReference type="InterPro" id="IPR014718">
    <property type="entry name" value="GH-type_carb-bd"/>
</dbReference>
<evidence type="ECO:0000256" key="1">
    <source>
        <dbReference type="SAM" id="SignalP"/>
    </source>
</evidence>
<evidence type="ECO:0000313" key="2">
    <source>
        <dbReference type="EMBL" id="BCT74652.1"/>
    </source>
</evidence>
<dbReference type="InterPro" id="IPR037480">
    <property type="entry name" value="YihR-like"/>
</dbReference>
<sequence length="305" mass="32444">MLRAGGYAAVVTPTAAALAALTFGGRDLVVPFDPEGPIPDFRGIVAAPWPNRLADGRYTAGGRGLEVPVNEPERGCALHGLAFSRQWELVAHDGASAAFALDLAPNAGYPFRVRLEARYAVRAEGLWDPDDPGGLDWSVRAVNVGEGIAPYGVCPHPYLVAGPSPLDSWELELPAEEFLEVTPERLLPVGVRAVAGRPFDFTVARPIGPTEIDHAFTGVRFDAAGTARVTVRDPGGAGVVMQWDAACPWVQVHTADRPAPAPNRLGLAVEPMTCPPNAFASGIDVVWLGPGHEHEARWRIHALEA</sequence>
<proteinExistence type="predicted"/>
<keyword evidence="3" id="KW-1185">Reference proteome</keyword>
<dbReference type="SUPFAM" id="SSF74650">
    <property type="entry name" value="Galactose mutarotase-like"/>
    <property type="match status" value="1"/>
</dbReference>
<keyword evidence="1" id="KW-0732">Signal</keyword>
<feature type="signal peptide" evidence="1">
    <location>
        <begin position="1"/>
        <end position="19"/>
    </location>
</feature>
<name>A0ABM7PR30_SINCY</name>